<dbReference type="GeneID" id="63860998"/>
<dbReference type="PANTHER" id="PTHR21310:SF15">
    <property type="entry name" value="AMINOGLYCOSIDE PHOSPHOTRANSFERASE DOMAIN-CONTAINING PROTEIN"/>
    <property type="match status" value="1"/>
</dbReference>
<feature type="domain" description="Aminoglycoside phosphotransferase" evidence="1">
    <location>
        <begin position="91"/>
        <end position="309"/>
    </location>
</feature>
<dbReference type="InterPro" id="IPR051678">
    <property type="entry name" value="AGP_Transferase"/>
</dbReference>
<evidence type="ECO:0000313" key="2">
    <source>
        <dbReference type="EMBL" id="RAK82358.1"/>
    </source>
</evidence>
<dbReference type="OrthoDB" id="10003767at2759"/>
<evidence type="ECO:0000313" key="3">
    <source>
        <dbReference type="Proteomes" id="UP000249789"/>
    </source>
</evidence>
<dbReference type="InterPro" id="IPR002575">
    <property type="entry name" value="Aminoglycoside_PTrfase"/>
</dbReference>
<dbReference type="SUPFAM" id="SSF56112">
    <property type="entry name" value="Protein kinase-like (PK-like)"/>
    <property type="match status" value="1"/>
</dbReference>
<evidence type="ECO:0000259" key="1">
    <source>
        <dbReference type="Pfam" id="PF01636"/>
    </source>
</evidence>
<sequence length="436" mass="49569">MPPITVSQEEQPHDEFLQERFGKLFDISNEALVELALSVRSKYITNTQATAKVLEHWIGTYNLIHVIGFSDGLKYVIRVPASARHGQMSEAAQRALVSQARMMRFIKKRTMIPMPDVFDFDAGFANPLKTPYIVLSYIPGRMVAEAWFDRSGPVQLEEKRLRILDSVAEAMAQLRGFQFEQIGSLDVAEERLGQLNAMAPCYGWEENYQDDGGHVFHVQQCGPFSSSTAYLRHRLQRVTQWTETPSDRGCRVLLDLMIDCLPRSTRRRSDSHESFVLSVPDLSAKNVLVDEQGAVTGFVDWDGAHTMPRYLGYSSFPGWITTDLNPLHFIWAEDFEESPELLKQYRLLYNRKMQGLLRGSGDAKFVHKSHIYEAMHLAVCTLRPRLEIVTTLVAKAFPTNTEVAMNLIMLAGEGRLSTHDKDQLTRGFQLLFAVSY</sequence>
<dbReference type="RefSeq" id="XP_040806368.1">
    <property type="nucleotide sequence ID" value="XM_040943665.1"/>
</dbReference>
<dbReference type="InterPro" id="IPR011009">
    <property type="entry name" value="Kinase-like_dom_sf"/>
</dbReference>
<organism evidence="2 3">
    <name type="scientific">Aspergillus fijiensis CBS 313.89</name>
    <dbReference type="NCBI Taxonomy" id="1448319"/>
    <lineage>
        <taxon>Eukaryota</taxon>
        <taxon>Fungi</taxon>
        <taxon>Dikarya</taxon>
        <taxon>Ascomycota</taxon>
        <taxon>Pezizomycotina</taxon>
        <taxon>Eurotiomycetes</taxon>
        <taxon>Eurotiomycetidae</taxon>
        <taxon>Eurotiales</taxon>
        <taxon>Aspergillaceae</taxon>
        <taxon>Aspergillus</taxon>
    </lineage>
</organism>
<reference evidence="2 3" key="1">
    <citation type="submission" date="2018-02" db="EMBL/GenBank/DDBJ databases">
        <title>The genomes of Aspergillus section Nigri reveals drivers in fungal speciation.</title>
        <authorList>
            <consortium name="DOE Joint Genome Institute"/>
            <person name="Vesth T.C."/>
            <person name="Nybo J."/>
            <person name="Theobald S."/>
            <person name="Brandl J."/>
            <person name="Frisvad J.C."/>
            <person name="Nielsen K.F."/>
            <person name="Lyhne E.K."/>
            <person name="Kogle M.E."/>
            <person name="Kuo A."/>
            <person name="Riley R."/>
            <person name="Clum A."/>
            <person name="Nolan M."/>
            <person name="Lipzen A."/>
            <person name="Salamov A."/>
            <person name="Henrissat B."/>
            <person name="Wiebenga A."/>
            <person name="De vries R.P."/>
            <person name="Grigoriev I.V."/>
            <person name="Mortensen U.H."/>
            <person name="Andersen M.R."/>
            <person name="Baker S.E."/>
        </authorList>
    </citation>
    <scope>NUCLEOTIDE SEQUENCE [LARGE SCALE GENOMIC DNA]</scope>
    <source>
        <strain evidence="2 3">CBS 313.89</strain>
    </source>
</reference>
<protein>
    <recommendedName>
        <fullName evidence="1">Aminoglycoside phosphotransferase domain-containing protein</fullName>
    </recommendedName>
</protein>
<dbReference type="Gene3D" id="3.90.1200.10">
    <property type="match status" value="1"/>
</dbReference>
<proteinExistence type="predicted"/>
<gene>
    <name evidence="2" type="ORF">BO72DRAFT_443809</name>
</gene>
<dbReference type="Proteomes" id="UP000249789">
    <property type="component" value="Unassembled WGS sequence"/>
</dbReference>
<dbReference type="EMBL" id="KZ824622">
    <property type="protein sequence ID" value="RAK82358.1"/>
    <property type="molecule type" value="Genomic_DNA"/>
</dbReference>
<accession>A0A8G1S1K8</accession>
<dbReference type="Pfam" id="PF01636">
    <property type="entry name" value="APH"/>
    <property type="match status" value="1"/>
</dbReference>
<keyword evidence="3" id="KW-1185">Reference proteome</keyword>
<dbReference type="PANTHER" id="PTHR21310">
    <property type="entry name" value="AMINOGLYCOSIDE PHOSPHOTRANSFERASE-RELATED-RELATED"/>
    <property type="match status" value="1"/>
</dbReference>
<dbReference type="VEuPathDB" id="FungiDB:BO72DRAFT_443809"/>
<dbReference type="AlphaFoldDB" id="A0A8G1S1K8"/>
<name>A0A8G1S1K8_9EURO</name>